<feature type="chain" id="PRO_5046295810" evidence="7">
    <location>
        <begin position="23"/>
        <end position="164"/>
    </location>
</feature>
<evidence type="ECO:0000256" key="3">
    <source>
        <dbReference type="ARBA" id="ARBA00022692"/>
    </source>
</evidence>
<feature type="transmembrane region" description="Helical" evidence="6">
    <location>
        <begin position="140"/>
        <end position="160"/>
    </location>
</feature>
<feature type="transmembrane region" description="Helical" evidence="6">
    <location>
        <begin position="111"/>
        <end position="128"/>
    </location>
</feature>
<gene>
    <name evidence="8" type="ORF">D5R93_12470</name>
</gene>
<evidence type="ECO:0000313" key="9">
    <source>
        <dbReference type="Proteomes" id="UP000273001"/>
    </source>
</evidence>
<evidence type="ECO:0000256" key="7">
    <source>
        <dbReference type="SAM" id="SignalP"/>
    </source>
</evidence>
<keyword evidence="7" id="KW-0732">Signal</keyword>
<keyword evidence="4 6" id="KW-1133">Transmembrane helix</keyword>
<evidence type="ECO:0000256" key="1">
    <source>
        <dbReference type="ARBA" id="ARBA00004141"/>
    </source>
</evidence>
<dbReference type="PIRSF" id="PIRSF005859">
    <property type="entry name" value="PBR"/>
    <property type="match status" value="1"/>
</dbReference>
<evidence type="ECO:0000256" key="2">
    <source>
        <dbReference type="ARBA" id="ARBA00007524"/>
    </source>
</evidence>
<feature type="transmembrane region" description="Helical" evidence="6">
    <location>
        <begin position="83"/>
        <end position="105"/>
    </location>
</feature>
<dbReference type="PANTHER" id="PTHR10057:SF0">
    <property type="entry name" value="TRANSLOCATOR PROTEIN"/>
    <property type="match status" value="1"/>
</dbReference>
<dbReference type="EMBL" id="CP032514">
    <property type="protein sequence ID" value="AYD91029.1"/>
    <property type="molecule type" value="Genomic_DNA"/>
</dbReference>
<dbReference type="Gene3D" id="1.20.1260.100">
    <property type="entry name" value="TspO/MBR protein"/>
    <property type="match status" value="1"/>
</dbReference>
<dbReference type="Proteomes" id="UP000273001">
    <property type="component" value="Chromosome"/>
</dbReference>
<evidence type="ECO:0000256" key="4">
    <source>
        <dbReference type="ARBA" id="ARBA00022989"/>
    </source>
</evidence>
<dbReference type="PANTHER" id="PTHR10057">
    <property type="entry name" value="PERIPHERAL-TYPE BENZODIAZEPINE RECEPTOR"/>
    <property type="match status" value="1"/>
</dbReference>
<sequence>MPRHRRAALLATSTMVAATAVAGSLASDPRSSYYASLRKPSWTPPGSAFPLVWSALYTTIAATTGPTLAELREADTKTQDWEAAGYLCATTVNLALNAGWTWVFFRARNPGLSAAWAATLTLSSVGLVQRTFQVKMARGVALAPYAGWTAFATALSTAIWRMNR</sequence>
<name>A0ABN5PSW0_9ACTO</name>
<dbReference type="InterPro" id="IPR004307">
    <property type="entry name" value="TspO_MBR"/>
</dbReference>
<dbReference type="CDD" id="cd15904">
    <property type="entry name" value="TSPO_MBR"/>
    <property type="match status" value="1"/>
</dbReference>
<dbReference type="Pfam" id="PF03073">
    <property type="entry name" value="TspO_MBR"/>
    <property type="match status" value="1"/>
</dbReference>
<evidence type="ECO:0000256" key="5">
    <source>
        <dbReference type="ARBA" id="ARBA00023136"/>
    </source>
</evidence>
<reference evidence="8 9" key="1">
    <citation type="submission" date="2018-09" db="EMBL/GenBank/DDBJ databases">
        <authorList>
            <person name="Li J."/>
        </authorList>
    </citation>
    <scope>NUCLEOTIDE SEQUENCE [LARGE SCALE GENOMIC DNA]</scope>
    <source>
        <strain evidence="8 9">2129</strain>
    </source>
</reference>
<evidence type="ECO:0000313" key="8">
    <source>
        <dbReference type="EMBL" id="AYD91029.1"/>
    </source>
</evidence>
<evidence type="ECO:0000256" key="6">
    <source>
        <dbReference type="SAM" id="Phobius"/>
    </source>
</evidence>
<dbReference type="InterPro" id="IPR038330">
    <property type="entry name" value="TspO/MBR-related_sf"/>
</dbReference>
<organism evidence="8 9">
    <name type="scientific">Actinomyces lilanjuaniae</name>
    <dbReference type="NCBI Taxonomy" id="2321394"/>
    <lineage>
        <taxon>Bacteria</taxon>
        <taxon>Bacillati</taxon>
        <taxon>Actinomycetota</taxon>
        <taxon>Actinomycetes</taxon>
        <taxon>Actinomycetales</taxon>
        <taxon>Actinomycetaceae</taxon>
        <taxon>Actinomyces</taxon>
    </lineage>
</organism>
<keyword evidence="5 6" id="KW-0472">Membrane</keyword>
<feature type="signal peptide" evidence="7">
    <location>
        <begin position="1"/>
        <end position="22"/>
    </location>
</feature>
<comment type="similarity">
    <text evidence="2">Belongs to the TspO/BZRP family.</text>
</comment>
<keyword evidence="3 6" id="KW-0812">Transmembrane</keyword>
<keyword evidence="9" id="KW-1185">Reference proteome</keyword>
<proteinExistence type="inferred from homology"/>
<accession>A0ABN5PSW0</accession>
<feature type="transmembrane region" description="Helical" evidence="6">
    <location>
        <begin position="50"/>
        <end position="71"/>
    </location>
</feature>
<protein>
    <submittedName>
        <fullName evidence="8">Tryptophan-rich sensory protein</fullName>
    </submittedName>
</protein>
<comment type="subcellular location">
    <subcellularLocation>
        <location evidence="1">Membrane</location>
        <topology evidence="1">Multi-pass membrane protein</topology>
    </subcellularLocation>
</comment>